<dbReference type="GO" id="GO:0005737">
    <property type="term" value="C:cytoplasm"/>
    <property type="evidence" value="ECO:0007669"/>
    <property type="project" value="TreeGrafter"/>
</dbReference>
<dbReference type="PANTHER" id="PTHR21227:SF0">
    <property type="entry name" value="TRNA-SPLICING ENDONUCLEASE SUBUNIT SEN2"/>
    <property type="match status" value="1"/>
</dbReference>
<dbReference type="AlphaFoldDB" id="A0A1B8GLC9"/>
<dbReference type="Proteomes" id="UP000091956">
    <property type="component" value="Unassembled WGS sequence"/>
</dbReference>
<feature type="region of interest" description="Disordered" evidence="4">
    <location>
        <begin position="32"/>
        <end position="79"/>
    </location>
</feature>
<dbReference type="EMBL" id="KV460227">
    <property type="protein sequence ID" value="OBT96643.1"/>
    <property type="molecule type" value="Genomic_DNA"/>
</dbReference>
<dbReference type="STRING" id="342668.A0A1B8GLC9"/>
<dbReference type="InterPro" id="IPR011856">
    <property type="entry name" value="tRNA_endonuc-like_dom_sf"/>
</dbReference>
<organism evidence="6 7">
    <name type="scientific">Pseudogymnoascus verrucosus</name>
    <dbReference type="NCBI Taxonomy" id="342668"/>
    <lineage>
        <taxon>Eukaryota</taxon>
        <taxon>Fungi</taxon>
        <taxon>Dikarya</taxon>
        <taxon>Ascomycota</taxon>
        <taxon>Pezizomycotina</taxon>
        <taxon>Leotiomycetes</taxon>
        <taxon>Thelebolales</taxon>
        <taxon>Thelebolaceae</taxon>
        <taxon>Pseudogymnoascus</taxon>
    </lineage>
</organism>
<comment type="similarity">
    <text evidence="1">Belongs to the tRNA-intron endonuclease family.</text>
</comment>
<accession>A0A1B8GLC9</accession>
<proteinExistence type="inferred from homology"/>
<dbReference type="GO" id="GO:0000379">
    <property type="term" value="P:tRNA-type intron splice site recognition and cleavage"/>
    <property type="evidence" value="ECO:0007669"/>
    <property type="project" value="TreeGrafter"/>
</dbReference>
<keyword evidence="6" id="KW-0540">Nuclease</keyword>
<sequence>MEDTTQVVTAVNGVQFKPKELINEASSKPDVVVNGDPIKPEMNVNGTSTGSNATVDIASPKNGTGGNGRPRGPTRSQQINKLYSHPTPLRTFPLPTFVPHNPISLVQILYTWLQQTISPPSSHPQALYHGVFSPELRSIHVTDERSAHALWREGFFGKGSLSRSEPSWLDREKRRVGANASKTSEEVTRQRRAERQQAKWERARIGREAIDQKLREELELGILSDAALRDNSNNSKDEPTTTTFLSPVGPEELLRLPNSRYDVRLVNDPTSALSNITSPAIEQANVAADDNKPQSIKKAFVPPVGPGELVRLPNSQSDVDLCSGPTSIVANRAATTVAQDKTATPNGHAISPGYQTPPATEVDLLLRPLYKPGSAKTSGETETFTSTNSDVSTEETSNRPKPLNRKKSVRFSPTIEQTTFLPSDPINADFSKLRSPTPPKITEADDTLVELHNQEHIQLTMEEAFFLSYGLGVLSIQNAQSNLPIPPQDLLSLFRQTSSFPVSATPQNRPDDLFIISYVVYHHFRSLGWCVRGGTKFGVDYLLYNRGPVFSHAEFAILILPTYSHPYWSSDDAIAKDVEKRQSKKWNWLHCVNRVNGQVKKTLVLVYVDVPPPVDEEGMRVDEVLARYTVREVVLKRWLSNRSRD</sequence>
<dbReference type="EC" id="4.6.1.16" evidence="2"/>
<dbReference type="GeneID" id="28838658"/>
<feature type="region of interest" description="Disordered" evidence="4">
    <location>
        <begin position="175"/>
        <end position="195"/>
    </location>
</feature>
<dbReference type="Pfam" id="PF01974">
    <property type="entry name" value="tRNA_int_endo"/>
    <property type="match status" value="1"/>
</dbReference>
<dbReference type="Gene3D" id="3.40.1350.10">
    <property type="match status" value="1"/>
</dbReference>
<dbReference type="GO" id="GO:0000213">
    <property type="term" value="F:tRNA-intron lyase activity"/>
    <property type="evidence" value="ECO:0007669"/>
    <property type="project" value="UniProtKB-EC"/>
</dbReference>
<dbReference type="RefSeq" id="XP_018130376.1">
    <property type="nucleotide sequence ID" value="XM_018274737.2"/>
</dbReference>
<evidence type="ECO:0000256" key="1">
    <source>
        <dbReference type="ARBA" id="ARBA00008078"/>
    </source>
</evidence>
<dbReference type="SUPFAM" id="SSF53032">
    <property type="entry name" value="tRNA-intron endonuclease catalytic domain-like"/>
    <property type="match status" value="1"/>
</dbReference>
<dbReference type="CDD" id="cd22363">
    <property type="entry name" value="tRNA-intron_lyase_C"/>
    <property type="match status" value="1"/>
</dbReference>
<name>A0A1B8GLC9_9PEZI</name>
<dbReference type="PANTHER" id="PTHR21227">
    <property type="entry name" value="TRNA-SPLICING ENDONUCLEASE SUBUNIT SEN2"/>
    <property type="match status" value="1"/>
</dbReference>
<reference evidence="6 7" key="1">
    <citation type="submission" date="2016-03" db="EMBL/GenBank/DDBJ databases">
        <title>Comparative genomics of Pseudogymnoascus destructans, the fungus causing white-nose syndrome of bats.</title>
        <authorList>
            <person name="Palmer J.M."/>
            <person name="Drees K.P."/>
            <person name="Foster J.T."/>
            <person name="Lindner D.L."/>
        </authorList>
    </citation>
    <scope>NUCLEOTIDE SEQUENCE [LARGE SCALE GENOMIC DNA]</scope>
    <source>
        <strain evidence="6 7">UAMH 10579</strain>
    </source>
</reference>
<protein>
    <recommendedName>
        <fullName evidence="2">tRNA-intron lyase</fullName>
        <ecNumber evidence="2">4.6.1.16</ecNumber>
    </recommendedName>
</protein>
<dbReference type="GO" id="GO:0000214">
    <property type="term" value="C:tRNA-intron endonuclease complex"/>
    <property type="evidence" value="ECO:0007669"/>
    <property type="project" value="TreeGrafter"/>
</dbReference>
<reference evidence="7" key="2">
    <citation type="journal article" date="2018" name="Nat. Commun.">
        <title>Extreme sensitivity to ultraviolet light in the fungal pathogen causing white-nose syndrome of bats.</title>
        <authorList>
            <person name="Palmer J.M."/>
            <person name="Drees K.P."/>
            <person name="Foster J.T."/>
            <person name="Lindner D.L."/>
        </authorList>
    </citation>
    <scope>NUCLEOTIDE SEQUENCE [LARGE SCALE GENOMIC DNA]</scope>
    <source>
        <strain evidence="7">UAMH 10579</strain>
    </source>
</reference>
<feature type="compositionally biased region" description="Basic and acidic residues" evidence="4">
    <location>
        <begin position="183"/>
        <end position="195"/>
    </location>
</feature>
<feature type="region of interest" description="Disordered" evidence="4">
    <location>
        <begin position="371"/>
        <end position="439"/>
    </location>
</feature>
<dbReference type="FunFam" id="3.40.1350.10:FF:000007">
    <property type="entry name" value="tRNA-splicing endonuclease subunit Sen2"/>
    <property type="match status" value="1"/>
</dbReference>
<keyword evidence="6" id="KW-0255">Endonuclease</keyword>
<dbReference type="GO" id="GO:0003676">
    <property type="term" value="F:nucleic acid binding"/>
    <property type="evidence" value="ECO:0007669"/>
    <property type="project" value="InterPro"/>
</dbReference>
<evidence type="ECO:0000313" key="6">
    <source>
        <dbReference type="EMBL" id="OBT96643.1"/>
    </source>
</evidence>
<dbReference type="InterPro" id="IPR036167">
    <property type="entry name" value="tRNA_intron_Endo_cat-like_sf"/>
</dbReference>
<keyword evidence="6" id="KW-0378">Hydrolase</keyword>
<dbReference type="InterPro" id="IPR006677">
    <property type="entry name" value="tRNA_intron_Endonuc_cat-like"/>
</dbReference>
<evidence type="ECO:0000256" key="3">
    <source>
        <dbReference type="ARBA" id="ARBA00034031"/>
    </source>
</evidence>
<evidence type="ECO:0000256" key="2">
    <source>
        <dbReference type="ARBA" id="ARBA00012573"/>
    </source>
</evidence>
<evidence type="ECO:0000256" key="4">
    <source>
        <dbReference type="SAM" id="MobiDB-lite"/>
    </source>
</evidence>
<keyword evidence="7" id="KW-1185">Reference proteome</keyword>
<evidence type="ECO:0000313" key="7">
    <source>
        <dbReference type="Proteomes" id="UP000091956"/>
    </source>
</evidence>
<feature type="compositionally biased region" description="Polar residues" evidence="4">
    <location>
        <begin position="44"/>
        <end position="54"/>
    </location>
</feature>
<dbReference type="InterPro" id="IPR006676">
    <property type="entry name" value="tRNA_splic"/>
</dbReference>
<feature type="domain" description="tRNA intron endonuclease catalytic" evidence="5">
    <location>
        <begin position="514"/>
        <end position="609"/>
    </location>
</feature>
<comment type="catalytic activity">
    <reaction evidence="3">
        <text>pretRNA = a 3'-half-tRNA molecule with a 5'-OH end + a 5'-half-tRNA molecule with a 2',3'-cyclic phosphate end + an intron with a 2',3'-cyclic phosphate and a 5'-hydroxyl terminus.</text>
        <dbReference type="EC" id="4.6.1.16"/>
    </reaction>
</comment>
<feature type="compositionally biased region" description="Polar residues" evidence="4">
    <location>
        <begin position="375"/>
        <end position="395"/>
    </location>
</feature>
<dbReference type="OrthoDB" id="10249562at2759"/>
<evidence type="ECO:0000259" key="5">
    <source>
        <dbReference type="Pfam" id="PF01974"/>
    </source>
</evidence>
<gene>
    <name evidence="6" type="primary">SEN2</name>
    <name evidence="6" type="ORF">VE01_05272</name>
</gene>